<reference evidence="2" key="1">
    <citation type="submission" date="2022-11" db="UniProtKB">
        <authorList>
            <consortium name="WormBaseParasite"/>
        </authorList>
    </citation>
    <scope>IDENTIFICATION</scope>
</reference>
<protein>
    <submittedName>
        <fullName evidence="2">Uncharacterized protein</fullName>
    </submittedName>
</protein>
<evidence type="ECO:0000313" key="2">
    <source>
        <dbReference type="WBParaSite" id="JU765_v2.g883.t1"/>
    </source>
</evidence>
<proteinExistence type="predicted"/>
<evidence type="ECO:0000313" key="1">
    <source>
        <dbReference type="Proteomes" id="UP000887576"/>
    </source>
</evidence>
<accession>A0AC34RP58</accession>
<sequence length="103" mass="11453">MSNKPPFRGNFEEDLPDDILEEDRWIDLDGAVLTWEDGVLYLEPPPSPDPVNEESDGSEEIDVERTDVTTVQEAVKTSNTDGTENFAVENESDEDPTDGTADH</sequence>
<organism evidence="1 2">
    <name type="scientific">Panagrolaimus sp. JU765</name>
    <dbReference type="NCBI Taxonomy" id="591449"/>
    <lineage>
        <taxon>Eukaryota</taxon>
        <taxon>Metazoa</taxon>
        <taxon>Ecdysozoa</taxon>
        <taxon>Nematoda</taxon>
        <taxon>Chromadorea</taxon>
        <taxon>Rhabditida</taxon>
        <taxon>Tylenchina</taxon>
        <taxon>Panagrolaimomorpha</taxon>
        <taxon>Panagrolaimoidea</taxon>
        <taxon>Panagrolaimidae</taxon>
        <taxon>Panagrolaimus</taxon>
    </lineage>
</organism>
<dbReference type="WBParaSite" id="JU765_v2.g883.t1">
    <property type="protein sequence ID" value="JU765_v2.g883.t1"/>
    <property type="gene ID" value="JU765_v2.g883"/>
</dbReference>
<dbReference type="Proteomes" id="UP000887576">
    <property type="component" value="Unplaced"/>
</dbReference>
<name>A0AC34RP58_9BILA</name>